<dbReference type="OrthoDB" id="5817230at2759"/>
<feature type="binding site" evidence="5">
    <location>
        <begin position="352"/>
        <end position="355"/>
    </location>
    <ligand>
        <name>GTP</name>
        <dbReference type="ChEBI" id="CHEBI:37565"/>
    </ligand>
</feature>
<dbReference type="GO" id="GO:0005737">
    <property type="term" value="C:cytoplasm"/>
    <property type="evidence" value="ECO:0007669"/>
    <property type="project" value="TreeGrafter"/>
</dbReference>
<keyword evidence="3 5" id="KW-0342">GTP-binding</keyword>
<dbReference type="GO" id="GO:0005834">
    <property type="term" value="C:heterotrimeric G-protein complex"/>
    <property type="evidence" value="ECO:0007669"/>
    <property type="project" value="TreeGrafter"/>
</dbReference>
<feature type="binding site" evidence="5">
    <location>
        <begin position="254"/>
        <end position="260"/>
    </location>
    <ligand>
        <name>GTP</name>
        <dbReference type="ChEBI" id="CHEBI:37565"/>
    </ligand>
</feature>
<name>A0A9P3PK81_LYOSH</name>
<dbReference type="Pfam" id="PF00503">
    <property type="entry name" value="G-alpha"/>
    <property type="match status" value="1"/>
</dbReference>
<gene>
    <name evidence="7" type="ORF">LshimejAT787_0400300</name>
</gene>
<dbReference type="GO" id="GO:0046872">
    <property type="term" value="F:metal ion binding"/>
    <property type="evidence" value="ECO:0007669"/>
    <property type="project" value="UniProtKB-KW"/>
</dbReference>
<evidence type="ECO:0000313" key="8">
    <source>
        <dbReference type="Proteomes" id="UP001063166"/>
    </source>
</evidence>
<feature type="binding site" evidence="6">
    <location>
        <position position="260"/>
    </location>
    <ligand>
        <name>Mg(2+)</name>
        <dbReference type="ChEBI" id="CHEBI:18420"/>
    </ligand>
</feature>
<dbReference type="SMART" id="SM00275">
    <property type="entry name" value="G_alpha"/>
    <property type="match status" value="1"/>
</dbReference>
<evidence type="ECO:0000256" key="2">
    <source>
        <dbReference type="ARBA" id="ARBA00022741"/>
    </source>
</evidence>
<dbReference type="InterPro" id="IPR027417">
    <property type="entry name" value="P-loop_NTPase"/>
</dbReference>
<keyword evidence="1 6" id="KW-0479">Metal-binding</keyword>
<evidence type="ECO:0000313" key="7">
    <source>
        <dbReference type="EMBL" id="GLB36979.1"/>
    </source>
</evidence>
<proteinExistence type="predicted"/>
<organism evidence="7 8">
    <name type="scientific">Lyophyllum shimeji</name>
    <name type="common">Hon-shimeji</name>
    <name type="synonym">Tricholoma shimeji</name>
    <dbReference type="NCBI Taxonomy" id="47721"/>
    <lineage>
        <taxon>Eukaryota</taxon>
        <taxon>Fungi</taxon>
        <taxon>Dikarya</taxon>
        <taxon>Basidiomycota</taxon>
        <taxon>Agaricomycotina</taxon>
        <taxon>Agaricomycetes</taxon>
        <taxon>Agaricomycetidae</taxon>
        <taxon>Agaricales</taxon>
        <taxon>Tricholomatineae</taxon>
        <taxon>Lyophyllaceae</taxon>
        <taxon>Lyophyllum</taxon>
    </lineage>
</organism>
<dbReference type="GO" id="GO:0031683">
    <property type="term" value="F:G-protein beta/gamma-subunit complex binding"/>
    <property type="evidence" value="ECO:0007669"/>
    <property type="project" value="InterPro"/>
</dbReference>
<dbReference type="Gene3D" id="3.40.50.300">
    <property type="entry name" value="P-loop containing nucleotide triphosphate hydrolases"/>
    <property type="match status" value="2"/>
</dbReference>
<dbReference type="EMBL" id="BRPK01000004">
    <property type="protein sequence ID" value="GLB36979.1"/>
    <property type="molecule type" value="Genomic_DNA"/>
</dbReference>
<accession>A0A9P3PK81</accession>
<dbReference type="InterPro" id="IPR001019">
    <property type="entry name" value="Gprotein_alpha_su"/>
</dbReference>
<dbReference type="GO" id="GO:0005525">
    <property type="term" value="F:GTP binding"/>
    <property type="evidence" value="ECO:0007669"/>
    <property type="project" value="UniProtKB-KW"/>
</dbReference>
<dbReference type="FunFam" id="3.40.50.300:FF:000692">
    <property type="entry name" value="Guanine nucleotide-binding protein subunit alpha"/>
    <property type="match status" value="1"/>
</dbReference>
<dbReference type="InterPro" id="IPR011025">
    <property type="entry name" value="GproteinA_insert"/>
</dbReference>
<dbReference type="SUPFAM" id="SSF52540">
    <property type="entry name" value="P-loop containing nucleoside triphosphate hydrolases"/>
    <property type="match status" value="1"/>
</dbReference>
<evidence type="ECO:0000256" key="6">
    <source>
        <dbReference type="PIRSR" id="PIRSR601019-2"/>
    </source>
</evidence>
<protein>
    <submittedName>
        <fullName evidence="7">G protein alpha subunit</fullName>
    </submittedName>
</protein>
<dbReference type="Gene3D" id="1.10.400.10">
    <property type="entry name" value="GI Alpha 1, domain 2-like"/>
    <property type="match status" value="1"/>
</dbReference>
<dbReference type="GO" id="GO:0007188">
    <property type="term" value="P:adenylate cyclase-modulating G protein-coupled receptor signaling pathway"/>
    <property type="evidence" value="ECO:0007669"/>
    <property type="project" value="TreeGrafter"/>
</dbReference>
<sequence length="441" mass="50160">MSTATLPISSVNSVGWPSGTVLEHYDPEAERVSNRIDEALKQEAARRKEAKKREVRVLLLGQADSGKSTLHKQFQLYYASHTLERERPSWRPAVYLNIVRATRTIMEGLENEVALSIGNPPDPDFPITKGIQDEVTRMASTLRPLIDAESILSSELNGGLSGRASSYARSGWQTLISPRRNSSDTLADLTPGARRVVELLREMRESVETLRRYPLVASLLARRKMRIEESAPYFLNNVNRVCHPDYLPTTEDILNVRMKTLGVVEYSLSVQQAGRDYTWRMYDVGGARSQRHAWIPYFDDTTAILFLAPISAFDQQLEEDPKVNRLEDSLQLFTAICSSRLLEKATLILFLNKVDLLKQKLQNGRKVRKYIPSYGNRPNTYEEASEYFRAHFCQVQRKKDKTHRALFVHFTSMLDTKATHLVVADVANAIVRKHIEELGLA</sequence>
<dbReference type="GO" id="GO:0003924">
    <property type="term" value="F:GTPase activity"/>
    <property type="evidence" value="ECO:0007669"/>
    <property type="project" value="InterPro"/>
</dbReference>
<dbReference type="PANTHER" id="PTHR10218:SF360">
    <property type="entry name" value="GUANINE NUCLEOTIDE-BINDING PROTEIN SUBUNIT ALPHA HOMOLOG"/>
    <property type="match status" value="1"/>
</dbReference>
<keyword evidence="6" id="KW-0460">Magnesium</keyword>
<evidence type="ECO:0000256" key="1">
    <source>
        <dbReference type="ARBA" id="ARBA00022723"/>
    </source>
</evidence>
<dbReference type="AlphaFoldDB" id="A0A9P3PK81"/>
<dbReference type="PROSITE" id="PS51882">
    <property type="entry name" value="G_ALPHA"/>
    <property type="match status" value="1"/>
</dbReference>
<dbReference type="PANTHER" id="PTHR10218">
    <property type="entry name" value="GTP-BINDING PROTEIN ALPHA SUBUNIT"/>
    <property type="match status" value="1"/>
</dbReference>
<evidence type="ECO:0000256" key="5">
    <source>
        <dbReference type="PIRSR" id="PIRSR601019-1"/>
    </source>
</evidence>
<feature type="binding site" evidence="6">
    <location>
        <position position="68"/>
    </location>
    <ligand>
        <name>Mg(2+)</name>
        <dbReference type="ChEBI" id="CHEBI:18420"/>
    </ligand>
</feature>
<comment type="caution">
    <text evidence="7">The sequence shown here is derived from an EMBL/GenBank/DDBJ whole genome shotgun (WGS) entry which is preliminary data.</text>
</comment>
<keyword evidence="8" id="KW-1185">Reference proteome</keyword>
<evidence type="ECO:0000256" key="4">
    <source>
        <dbReference type="ARBA" id="ARBA00023224"/>
    </source>
</evidence>
<dbReference type="PRINTS" id="PR00318">
    <property type="entry name" value="GPROTEINA"/>
</dbReference>
<keyword evidence="2 5" id="KW-0547">Nucleotide-binding</keyword>
<dbReference type="CDD" id="cd00066">
    <property type="entry name" value="G-alpha"/>
    <property type="match status" value="1"/>
</dbReference>
<reference evidence="7" key="1">
    <citation type="submission" date="2022-07" db="EMBL/GenBank/DDBJ databases">
        <title>The genome of Lyophyllum shimeji provides insight into the initial evolution of ectomycorrhizal fungal genome.</title>
        <authorList>
            <person name="Kobayashi Y."/>
            <person name="Shibata T."/>
            <person name="Hirakawa H."/>
            <person name="Shigenobu S."/>
            <person name="Nishiyama T."/>
            <person name="Yamada A."/>
            <person name="Hasebe M."/>
            <person name="Kawaguchi M."/>
        </authorList>
    </citation>
    <scope>NUCLEOTIDE SEQUENCE</scope>
    <source>
        <strain evidence="7">AT787</strain>
    </source>
</reference>
<dbReference type="GO" id="GO:0001664">
    <property type="term" value="F:G protein-coupled receptor binding"/>
    <property type="evidence" value="ECO:0007669"/>
    <property type="project" value="TreeGrafter"/>
</dbReference>
<keyword evidence="4" id="KW-0807">Transducer</keyword>
<dbReference type="SUPFAM" id="SSF47895">
    <property type="entry name" value="Transducin (alpha subunit), insertion domain"/>
    <property type="match status" value="1"/>
</dbReference>
<dbReference type="Proteomes" id="UP001063166">
    <property type="component" value="Unassembled WGS sequence"/>
</dbReference>
<evidence type="ECO:0000256" key="3">
    <source>
        <dbReference type="ARBA" id="ARBA00023134"/>
    </source>
</evidence>